<dbReference type="WBParaSite" id="TTAC_0001007401-mRNA-1">
    <property type="protein sequence ID" value="TTAC_0001007401-mRNA-1"/>
    <property type="gene ID" value="TTAC_0001007401"/>
</dbReference>
<accession>A0A0R3X949</accession>
<dbReference type="EMBL" id="UYWX01021278">
    <property type="protein sequence ID" value="VDM35039.1"/>
    <property type="molecule type" value="Genomic_DNA"/>
</dbReference>
<gene>
    <name evidence="1" type="ORF">TTAC_LOCUS10059</name>
</gene>
<organism evidence="3">
    <name type="scientific">Hydatigena taeniaeformis</name>
    <name type="common">Feline tapeworm</name>
    <name type="synonym">Taenia taeniaeformis</name>
    <dbReference type="NCBI Taxonomy" id="6205"/>
    <lineage>
        <taxon>Eukaryota</taxon>
        <taxon>Metazoa</taxon>
        <taxon>Spiralia</taxon>
        <taxon>Lophotrochozoa</taxon>
        <taxon>Platyhelminthes</taxon>
        <taxon>Cestoda</taxon>
        <taxon>Eucestoda</taxon>
        <taxon>Cyclophyllidea</taxon>
        <taxon>Taeniidae</taxon>
        <taxon>Hydatigera</taxon>
    </lineage>
</organism>
<evidence type="ECO:0000313" key="3">
    <source>
        <dbReference type="WBParaSite" id="TTAC_0001007401-mRNA-1"/>
    </source>
</evidence>
<name>A0A0R3X949_HYDTA</name>
<keyword evidence="2" id="KW-1185">Reference proteome</keyword>
<protein>
    <submittedName>
        <fullName evidence="3">TAXi_C domain-containing protein</fullName>
    </submittedName>
</protein>
<evidence type="ECO:0000313" key="1">
    <source>
        <dbReference type="EMBL" id="VDM35039.1"/>
    </source>
</evidence>
<evidence type="ECO:0000313" key="2">
    <source>
        <dbReference type="Proteomes" id="UP000274429"/>
    </source>
</evidence>
<proteinExistence type="predicted"/>
<reference evidence="1 2" key="2">
    <citation type="submission" date="2018-11" db="EMBL/GenBank/DDBJ databases">
        <authorList>
            <consortium name="Pathogen Informatics"/>
        </authorList>
    </citation>
    <scope>NUCLEOTIDE SEQUENCE [LARGE SCALE GENOMIC DNA]</scope>
</reference>
<reference evidence="3" key="1">
    <citation type="submission" date="2017-02" db="UniProtKB">
        <authorList>
            <consortium name="WormBaseParasite"/>
        </authorList>
    </citation>
    <scope>IDENTIFICATION</scope>
</reference>
<dbReference type="AlphaFoldDB" id="A0A0R3X949"/>
<sequence length="173" mass="19244">MRRHLPPPLLRPLLLLPRLGSTLLRSARVGSLSFIRIGWRFRLFDSLPRLLSSNCSASLVAHDGCTAGQYGGMKLTKRRKAITFVAGFSGDLFFLPFPTHLSLLPHLHPYMQSCGSYSAARLLRFSTGGVAILLDTSSMTLMELRRLTINEDVEWGGQSVSIGFSHFEAFYSI</sequence>
<dbReference type="Proteomes" id="UP000274429">
    <property type="component" value="Unassembled WGS sequence"/>
</dbReference>